<dbReference type="AlphaFoldDB" id="Q49W10"/>
<organism evidence="2 3">
    <name type="scientific">Staphylococcus saprophyticus subsp. saprophyticus (strain ATCC 15305 / DSM 20229 / NCIMB 8711 / NCTC 7292 / S-41)</name>
    <dbReference type="NCBI Taxonomy" id="342451"/>
    <lineage>
        <taxon>Bacteria</taxon>
        <taxon>Bacillati</taxon>
        <taxon>Bacillota</taxon>
        <taxon>Bacilli</taxon>
        <taxon>Bacillales</taxon>
        <taxon>Staphylococcaceae</taxon>
        <taxon>Staphylococcus</taxon>
    </lineage>
</organism>
<gene>
    <name evidence="2" type="ordered locus">SSP1905</name>
</gene>
<dbReference type="EMBL" id="AP008934">
    <property type="protein sequence ID" value="BAE19050.1"/>
    <property type="molecule type" value="Genomic_DNA"/>
</dbReference>
<evidence type="ECO:0000313" key="3">
    <source>
        <dbReference type="Proteomes" id="UP000006371"/>
    </source>
</evidence>
<proteinExistence type="predicted"/>
<accession>Q49W10</accession>
<dbReference type="SUPFAM" id="SSF109854">
    <property type="entry name" value="DinB/YfiT-like putative metalloenzymes"/>
    <property type="match status" value="1"/>
</dbReference>
<dbReference type="Proteomes" id="UP000006371">
    <property type="component" value="Chromosome"/>
</dbReference>
<dbReference type="HOGENOM" id="CLU_125425_1_0_9"/>
<dbReference type="RefSeq" id="WP_011303578.1">
    <property type="nucleotide sequence ID" value="NC_007350.1"/>
</dbReference>
<sequence length="114" mass="13471">MIKEQFKDSYKLLKKHLKDINESEATFQPDIANNNIKWQLGHLILLNDFLVFETINGDNALKQPVTKYFLWGTSPLNFDGNEPSFEELKLLLDEQFDRIFNNLEEQLKKIEVKQ</sequence>
<dbReference type="PATRIC" id="fig|342451.11.peg.1900"/>
<dbReference type="Gene3D" id="1.20.120.450">
    <property type="entry name" value="dinb family like domain"/>
    <property type="match status" value="1"/>
</dbReference>
<keyword evidence="3" id="KW-1185">Reference proteome</keyword>
<dbReference type="InterPro" id="IPR024775">
    <property type="entry name" value="DinB-like"/>
</dbReference>
<evidence type="ECO:0000259" key="1">
    <source>
        <dbReference type="Pfam" id="PF12867"/>
    </source>
</evidence>
<dbReference type="GeneID" id="3615064"/>
<reference evidence="2 3" key="1">
    <citation type="journal article" date="2005" name="Proc. Natl. Acad. Sci. U.S.A.">
        <title>Whole genome sequence of Staphylococcus saprophyticus reveals the pathogenesis of uncomplicated urinary tract infection.</title>
        <authorList>
            <person name="Kuroda M."/>
            <person name="Yamashita A."/>
            <person name="Hirakawa H."/>
            <person name="Kumano M."/>
            <person name="Morikawa K."/>
            <person name="Higashide M."/>
            <person name="Maruyama A."/>
            <person name="Inose Y."/>
            <person name="Matoba K."/>
            <person name="Toh H."/>
            <person name="Kuhara S."/>
            <person name="Hattori M."/>
            <person name="Ohta T."/>
        </authorList>
    </citation>
    <scope>NUCLEOTIDE SEQUENCE [LARGE SCALE GENOMIC DNA]</scope>
    <source>
        <strain evidence="3">ATCC 15305 / DSM 20229 / NCIMB 8711 / NCTC 7292 / S-41</strain>
    </source>
</reference>
<name>Q49W10_STAS1</name>
<dbReference type="Pfam" id="PF12867">
    <property type="entry name" value="DinB_2"/>
    <property type="match status" value="1"/>
</dbReference>
<evidence type="ECO:0000313" key="2">
    <source>
        <dbReference type="EMBL" id="BAE19050.1"/>
    </source>
</evidence>
<dbReference type="InterPro" id="IPR034660">
    <property type="entry name" value="DinB/YfiT-like"/>
</dbReference>
<dbReference type="KEGG" id="ssp:SSP1905"/>
<dbReference type="OrthoDB" id="4295522at2"/>
<feature type="domain" description="DinB-like" evidence="1">
    <location>
        <begin position="5"/>
        <end position="105"/>
    </location>
</feature>
<protein>
    <recommendedName>
        <fullName evidence="1">DinB-like domain-containing protein</fullName>
    </recommendedName>
</protein>